<dbReference type="InterPro" id="IPR050638">
    <property type="entry name" value="AA-Vitamin_Transporters"/>
</dbReference>
<organism evidence="7 8">
    <name type="scientific">Phyllobacterium endophyticum</name>
    <dbReference type="NCBI Taxonomy" id="1149773"/>
    <lineage>
        <taxon>Bacteria</taxon>
        <taxon>Pseudomonadati</taxon>
        <taxon>Pseudomonadota</taxon>
        <taxon>Alphaproteobacteria</taxon>
        <taxon>Hyphomicrobiales</taxon>
        <taxon>Phyllobacteriaceae</taxon>
        <taxon>Phyllobacterium</taxon>
    </lineage>
</organism>
<feature type="transmembrane region" description="Helical" evidence="5">
    <location>
        <begin position="133"/>
        <end position="153"/>
    </location>
</feature>
<evidence type="ECO:0000259" key="6">
    <source>
        <dbReference type="Pfam" id="PF00892"/>
    </source>
</evidence>
<feature type="transmembrane region" description="Helical" evidence="5">
    <location>
        <begin position="44"/>
        <end position="65"/>
    </location>
</feature>
<dbReference type="EMBL" id="PGGN01000002">
    <property type="protein sequence ID" value="PSH58541.1"/>
    <property type="molecule type" value="Genomic_DNA"/>
</dbReference>
<evidence type="ECO:0000256" key="3">
    <source>
        <dbReference type="ARBA" id="ARBA00022989"/>
    </source>
</evidence>
<feature type="transmembrane region" description="Helical" evidence="5">
    <location>
        <begin position="278"/>
        <end position="295"/>
    </location>
</feature>
<evidence type="ECO:0000313" key="7">
    <source>
        <dbReference type="EMBL" id="PSH58541.1"/>
    </source>
</evidence>
<keyword evidence="3 5" id="KW-1133">Transmembrane helix</keyword>
<feature type="transmembrane region" description="Helical" evidence="5">
    <location>
        <begin position="77"/>
        <end position="95"/>
    </location>
</feature>
<dbReference type="Proteomes" id="UP000241158">
    <property type="component" value="Unassembled WGS sequence"/>
</dbReference>
<dbReference type="Pfam" id="PF00892">
    <property type="entry name" value="EamA"/>
    <property type="match status" value="2"/>
</dbReference>
<feature type="transmembrane region" description="Helical" evidence="5">
    <location>
        <begin position="12"/>
        <end position="32"/>
    </location>
</feature>
<dbReference type="AlphaFoldDB" id="A0A2P7AWG4"/>
<evidence type="ECO:0000313" key="8">
    <source>
        <dbReference type="Proteomes" id="UP000241158"/>
    </source>
</evidence>
<proteinExistence type="predicted"/>
<gene>
    <name evidence="7" type="ORF">CU100_13220</name>
</gene>
<keyword evidence="4 5" id="KW-0472">Membrane</keyword>
<evidence type="ECO:0000256" key="5">
    <source>
        <dbReference type="SAM" id="Phobius"/>
    </source>
</evidence>
<comment type="subcellular location">
    <subcellularLocation>
        <location evidence="1">Membrane</location>
        <topology evidence="1">Multi-pass membrane protein</topology>
    </subcellularLocation>
</comment>
<feature type="domain" description="EamA" evidence="6">
    <location>
        <begin position="15"/>
        <end position="147"/>
    </location>
</feature>
<comment type="caution">
    <text evidence="7">The sequence shown here is derived from an EMBL/GenBank/DDBJ whole genome shotgun (WGS) entry which is preliminary data.</text>
</comment>
<feature type="transmembrane region" description="Helical" evidence="5">
    <location>
        <begin position="159"/>
        <end position="179"/>
    </location>
</feature>
<dbReference type="OrthoDB" id="9810556at2"/>
<feature type="domain" description="EamA" evidence="6">
    <location>
        <begin position="162"/>
        <end position="294"/>
    </location>
</feature>
<feature type="transmembrane region" description="Helical" evidence="5">
    <location>
        <begin position="191"/>
        <end position="209"/>
    </location>
</feature>
<dbReference type="PANTHER" id="PTHR32322:SF9">
    <property type="entry name" value="AMINO-ACID METABOLITE EFFLUX PUMP-RELATED"/>
    <property type="match status" value="1"/>
</dbReference>
<dbReference type="SUPFAM" id="SSF103481">
    <property type="entry name" value="Multidrug resistance efflux transporter EmrE"/>
    <property type="match status" value="2"/>
</dbReference>
<accession>A0A2P7AWG4</accession>
<feature type="transmembrane region" description="Helical" evidence="5">
    <location>
        <begin position="221"/>
        <end position="244"/>
    </location>
</feature>
<dbReference type="InterPro" id="IPR000620">
    <property type="entry name" value="EamA_dom"/>
</dbReference>
<dbReference type="RefSeq" id="WP_106716984.1">
    <property type="nucleotide sequence ID" value="NZ_JACHXT010000001.1"/>
</dbReference>
<dbReference type="PANTHER" id="PTHR32322">
    <property type="entry name" value="INNER MEMBRANE TRANSPORTER"/>
    <property type="match status" value="1"/>
</dbReference>
<keyword evidence="2 5" id="KW-0812">Transmembrane</keyword>
<evidence type="ECO:0000256" key="4">
    <source>
        <dbReference type="ARBA" id="ARBA00023136"/>
    </source>
</evidence>
<keyword evidence="8" id="KW-1185">Reference proteome</keyword>
<reference evidence="8" key="1">
    <citation type="submission" date="2017-11" db="EMBL/GenBank/DDBJ databases">
        <authorList>
            <person name="Kuznetsova I."/>
            <person name="Sazanova A."/>
            <person name="Chirak E."/>
            <person name="Safronova V."/>
            <person name="Willems A."/>
        </authorList>
    </citation>
    <scope>NUCLEOTIDE SEQUENCE [LARGE SCALE GENOMIC DNA]</scope>
    <source>
        <strain evidence="8">PEPV15</strain>
    </source>
</reference>
<dbReference type="InterPro" id="IPR037185">
    <property type="entry name" value="EmrE-like"/>
</dbReference>
<evidence type="ECO:0000256" key="1">
    <source>
        <dbReference type="ARBA" id="ARBA00004141"/>
    </source>
</evidence>
<dbReference type="GO" id="GO:0016020">
    <property type="term" value="C:membrane"/>
    <property type="evidence" value="ECO:0007669"/>
    <property type="project" value="UniProtKB-SubCell"/>
</dbReference>
<feature type="transmembrane region" description="Helical" evidence="5">
    <location>
        <begin position="101"/>
        <end position="121"/>
    </location>
</feature>
<sequence length="306" mass="31793">MTTSTLPAPSLAKEIALLAVLATLWGASYTFIKIGVETIPPVTFIAARTLIAGGLLLAIIKLRGLSLPREPAIWKRFLVQACINSVVPFTLIAWAELTVNAGLATILNSTTPIFAFLLTVLITRHEAVTARKLFGVVAGVIGISLIIGLEAFHGVGKEALAQLAIVAATISYAAAAIFGRGFKGLDPMMPAAGSLLCGAVLLIPVSVVVDQPWTIAPSANSILALLGLSIFSTAIAFVIYFRLIHTLGSVSTTSQAYLRVPIGVGIGVVFLGETLNPTAWIGLICVIAGVAAMTLPTRRRAAATSG</sequence>
<protein>
    <submittedName>
        <fullName evidence="7">EamA family transporter</fullName>
    </submittedName>
</protein>
<evidence type="ECO:0000256" key="2">
    <source>
        <dbReference type="ARBA" id="ARBA00022692"/>
    </source>
</evidence>
<name>A0A2P7AWG4_9HYPH</name>